<evidence type="ECO:0000313" key="1">
    <source>
        <dbReference type="EMBL" id="MBS7527131.1"/>
    </source>
</evidence>
<gene>
    <name evidence="1" type="ORF">KHM83_10605</name>
</gene>
<accession>A0ABS5PRC5</accession>
<dbReference type="RefSeq" id="WP_213236987.1">
    <property type="nucleotide sequence ID" value="NZ_JAHBCL010000016.1"/>
</dbReference>
<evidence type="ECO:0000313" key="2">
    <source>
        <dbReference type="Proteomes" id="UP000746471"/>
    </source>
</evidence>
<name>A0ABS5PRC5_9FIRM</name>
<dbReference type="EMBL" id="JAHBCL010000016">
    <property type="protein sequence ID" value="MBS7527131.1"/>
    <property type="molecule type" value="Genomic_DNA"/>
</dbReference>
<keyword evidence="2" id="KW-1185">Reference proteome</keyword>
<evidence type="ECO:0008006" key="3">
    <source>
        <dbReference type="Google" id="ProtNLM"/>
    </source>
</evidence>
<dbReference type="Gene3D" id="3.30.950.30">
    <property type="entry name" value="Schlafen, AAA domain"/>
    <property type="match status" value="1"/>
</dbReference>
<reference evidence="1 2" key="1">
    <citation type="submission" date="2021-05" db="EMBL/GenBank/DDBJ databases">
        <title>Fusibacter ferrireducens sp. nov., an anaerobic, sulfur- and Fe-reducing bacterium isolated from the mangrove sediment.</title>
        <authorList>
            <person name="Qiu D."/>
        </authorList>
    </citation>
    <scope>NUCLEOTIDE SEQUENCE [LARGE SCALE GENOMIC DNA]</scope>
    <source>
        <strain evidence="1 2">DSM 12116</strain>
    </source>
</reference>
<dbReference type="InterPro" id="IPR038461">
    <property type="entry name" value="Schlafen_AlbA_2_dom_sf"/>
</dbReference>
<proteinExistence type="predicted"/>
<sequence>MIDMKEVTRLLSDKDAENIICREFDLKPKNIALFIAAMASTKSDYGYIVIGASKHSEGCRINGISRSFKIDGVIKAALKQLSIQPSVEFQMGSIDEKNVCVICVKQSERNIFVSNEVLKDTNQVYSNDVLLRAVFLACVKLQRNNLFKDVSEDERNDYIRDLLETSGYQVKDQTRQGVSSSGKASGEVDILIHDKGMPITIIEALNLSSLDTNYLNTHLDKIYKYDTLGNRFNFILSYVNVKDFESFWAKYCQHAENHVYPHALVGIDDTRDKEYNYSDIRLLMTKHNRHGRETELHHICVKIHS</sequence>
<organism evidence="1 2">
    <name type="scientific">Fusibacter paucivorans</name>
    <dbReference type="NCBI Taxonomy" id="76009"/>
    <lineage>
        <taxon>Bacteria</taxon>
        <taxon>Bacillati</taxon>
        <taxon>Bacillota</taxon>
        <taxon>Clostridia</taxon>
        <taxon>Eubacteriales</taxon>
        <taxon>Eubacteriales Family XII. Incertae Sedis</taxon>
        <taxon>Fusibacter</taxon>
    </lineage>
</organism>
<protein>
    <recommendedName>
        <fullName evidence="3">Schlafen AlbA-2 domain-containing protein</fullName>
    </recommendedName>
</protein>
<comment type="caution">
    <text evidence="1">The sequence shown here is derived from an EMBL/GenBank/DDBJ whole genome shotgun (WGS) entry which is preliminary data.</text>
</comment>
<dbReference type="Proteomes" id="UP000746471">
    <property type="component" value="Unassembled WGS sequence"/>
</dbReference>